<proteinExistence type="predicted"/>
<sequence length="580" mass="63121">MRKNKAWFFALITTLTVALTPSISQAADLDTLIAQPAGSKRIIFSDTILAGGQDISYMNGVIGDHPNTQVVSCTGIRDGVCAKASSLMLNFIVPPCTDSSKETDMCIKDLSFVNSAGTLEKAKLLYEIDTPKFAADPIAKTPDGGAISVWQGNADNNSGGANTYGVRIGIRYNVDYNPRTRDPGVAYVFGFDAEIIPVSFKSGTQYKSMDGMPRWGDVECAWTEVGKCAVRQEFGKASAMSITFQIDNRISGWLSGRMTDTSVNFKKLTASTNLLTVTGSPIDVPLGYADITAAELAQDPDANATFSLMGNRIARPQGDRLNWQWGPYFNERFKVQSTMTPADFKAFEKKYLNMGFAKIFQKYLKSYPLRNSQWRLLGLDRSGFREGNWPECITNTSSFNGIVTTNAMLNDVSPARFEDDSLIYDVAGAHEGYDGKVFKGSYDLVMSSEVARCLYNFSSAPIKATISVTSSTGEVQNIATELVNEKNGWLTLSAKNFTFSAPTIRIKLSQDAPISKVAPVAVAKEDKQPVPVAEVKEVKQPEAAKALNPVAKKTIICTKGKLIKKVSGTSAKCPAGYRVK</sequence>
<protein>
    <submittedName>
        <fullName evidence="1">Unannotated protein</fullName>
    </submittedName>
</protein>
<accession>A0A6J6NQH2</accession>
<name>A0A6J6NQH2_9ZZZZ</name>
<dbReference type="EMBL" id="CAEZXH010000066">
    <property type="protein sequence ID" value="CAB4688779.1"/>
    <property type="molecule type" value="Genomic_DNA"/>
</dbReference>
<dbReference type="AlphaFoldDB" id="A0A6J6NQH2"/>
<reference evidence="1" key="1">
    <citation type="submission" date="2020-05" db="EMBL/GenBank/DDBJ databases">
        <authorList>
            <person name="Chiriac C."/>
            <person name="Salcher M."/>
            <person name="Ghai R."/>
            <person name="Kavagutti S V."/>
        </authorList>
    </citation>
    <scope>NUCLEOTIDE SEQUENCE</scope>
</reference>
<gene>
    <name evidence="1" type="ORF">UFOPK2360_01012</name>
</gene>
<evidence type="ECO:0000313" key="1">
    <source>
        <dbReference type="EMBL" id="CAB4688779.1"/>
    </source>
</evidence>
<organism evidence="1">
    <name type="scientific">freshwater metagenome</name>
    <dbReference type="NCBI Taxonomy" id="449393"/>
    <lineage>
        <taxon>unclassified sequences</taxon>
        <taxon>metagenomes</taxon>
        <taxon>ecological metagenomes</taxon>
    </lineage>
</organism>